<gene>
    <name evidence="2" type="ORF">ABRZ08_13280</name>
</gene>
<keyword evidence="1" id="KW-1133">Transmembrane helix</keyword>
<proteinExistence type="predicted"/>
<sequence>MSLESFFQAILSGSIAGAIVAGLVIKLWGSYVTEKGKNLATKQDIGEITKELERAKQPFFELQEQIRSTHQLRFAAIDKRLQAHQDAFVMWVKLMNAVHTKDRMKMVGECQEFWRSHCLYLDPNVREALSSACFAAQVFTVRQERTEKAEEDWKTIMAFPDVLFEAIRLTPISHTELERLKKPAEPDQHTAS</sequence>
<dbReference type="EMBL" id="CP158268">
    <property type="protein sequence ID" value="XDJ85153.1"/>
    <property type="molecule type" value="Genomic_DNA"/>
</dbReference>
<evidence type="ECO:0000313" key="2">
    <source>
        <dbReference type="EMBL" id="XDJ85153.1"/>
    </source>
</evidence>
<protein>
    <submittedName>
        <fullName evidence="2">Uncharacterized protein</fullName>
    </submittedName>
</protein>
<organism evidence="2">
    <name type="scientific">Castellaniella ginsengisoli</name>
    <dbReference type="NCBI Taxonomy" id="546114"/>
    <lineage>
        <taxon>Bacteria</taxon>
        <taxon>Pseudomonadati</taxon>
        <taxon>Pseudomonadota</taxon>
        <taxon>Betaproteobacteria</taxon>
        <taxon>Burkholderiales</taxon>
        <taxon>Alcaligenaceae</taxon>
        <taxon>Castellaniella</taxon>
    </lineage>
</organism>
<dbReference type="AlphaFoldDB" id="A0AB39G1L7"/>
<feature type="transmembrane region" description="Helical" evidence="1">
    <location>
        <begin position="6"/>
        <end position="28"/>
    </location>
</feature>
<name>A0AB39G1L7_9BURK</name>
<keyword evidence="1" id="KW-0472">Membrane</keyword>
<keyword evidence="1" id="KW-0812">Transmembrane</keyword>
<accession>A0AB39G1L7</accession>
<dbReference type="RefSeq" id="WP_368641787.1">
    <property type="nucleotide sequence ID" value="NZ_CP158268.1"/>
</dbReference>
<reference evidence="2" key="1">
    <citation type="submission" date="2024-05" db="EMBL/GenBank/DDBJ databases">
        <authorList>
            <person name="Luo Y.-C."/>
            <person name="Nicholds J."/>
            <person name="Mortimer T."/>
            <person name="Maboni G."/>
        </authorList>
    </citation>
    <scope>NUCLEOTIDE SEQUENCE</scope>
    <source>
        <strain evidence="2">140124</strain>
    </source>
</reference>
<evidence type="ECO:0000256" key="1">
    <source>
        <dbReference type="SAM" id="Phobius"/>
    </source>
</evidence>